<evidence type="ECO:0000313" key="2">
    <source>
        <dbReference type="Proteomes" id="UP000236536"/>
    </source>
</evidence>
<keyword evidence="1" id="KW-0614">Plasmid</keyword>
<name>A0ABM6RK87_9RHOB</name>
<accession>A0ABM6RK87</accession>
<reference evidence="1 2" key="1">
    <citation type="journal article" date="2017" name="Genome Biol. Evol.">
        <title>Trajectories and Drivers of Genome Evolution in Surface-Associated Marine Phaeobacter.</title>
        <authorList>
            <person name="Freese H.M."/>
            <person name="Sikorski J."/>
            <person name="Bunk B."/>
            <person name="Scheuner C."/>
            <person name="Meier-Kolthoff J.P."/>
            <person name="Sproer C."/>
            <person name="Gram L."/>
            <person name="Overmann J."/>
        </authorList>
    </citation>
    <scope>NUCLEOTIDE SEQUENCE [LARGE SCALE GENOMIC DNA]</scope>
    <source>
        <strain evidence="1 2">P66</strain>
    </source>
</reference>
<keyword evidence="2" id="KW-1185">Reference proteome</keyword>
<evidence type="ECO:0000313" key="1">
    <source>
        <dbReference type="EMBL" id="AUQ96907.1"/>
    </source>
</evidence>
<protein>
    <submittedName>
        <fullName evidence="1">Transcriptional regulator, crp family</fullName>
    </submittedName>
</protein>
<dbReference type="SUPFAM" id="SSF46785">
    <property type="entry name" value="Winged helix' DNA-binding domain"/>
    <property type="match status" value="1"/>
</dbReference>
<sequence length="64" mass="7197">MNIWIGKITTQQVEQRVANGPLRLVNQTGKKVPYGIKPNFPVTRQDLPELNATTLHTVDRLLSS</sequence>
<dbReference type="Proteomes" id="UP000236536">
    <property type="component" value="Plasmid pP66_c"/>
</dbReference>
<dbReference type="InterPro" id="IPR036388">
    <property type="entry name" value="WH-like_DNA-bd_sf"/>
</dbReference>
<dbReference type="InterPro" id="IPR036390">
    <property type="entry name" value="WH_DNA-bd_sf"/>
</dbReference>
<geneLocation type="plasmid" evidence="1 2">
    <name>pP66_c</name>
</geneLocation>
<gene>
    <name evidence="1" type="ORF">PhaeoP66_04181</name>
</gene>
<dbReference type="EMBL" id="CP010708">
    <property type="protein sequence ID" value="AUQ96907.1"/>
    <property type="molecule type" value="Genomic_DNA"/>
</dbReference>
<reference evidence="1 2" key="2">
    <citation type="journal article" date="2017" name="Int. J. Syst. Evol. Microbiol.">
        <title>Adaptation of Surface-Associated Bacteria to the Open Ocean: A Genomically Distinct Subpopulation of Phaeobacter gallaeciensis Colonizes Pacific Mesozooplankton.</title>
        <authorList>
            <person name="Freese H.M."/>
            <person name="Methner A."/>
            <person name="Overmann J."/>
        </authorList>
    </citation>
    <scope>NUCLEOTIDE SEQUENCE [LARGE SCALE GENOMIC DNA]</scope>
    <source>
        <strain evidence="1 2">P66</strain>
    </source>
</reference>
<proteinExistence type="predicted"/>
<dbReference type="Gene3D" id="1.10.10.10">
    <property type="entry name" value="Winged helix-like DNA-binding domain superfamily/Winged helix DNA-binding domain"/>
    <property type="match status" value="1"/>
</dbReference>
<organism evidence="1 2">
    <name type="scientific">Phaeobacter inhibens</name>
    <dbReference type="NCBI Taxonomy" id="221822"/>
    <lineage>
        <taxon>Bacteria</taxon>
        <taxon>Pseudomonadati</taxon>
        <taxon>Pseudomonadota</taxon>
        <taxon>Alphaproteobacteria</taxon>
        <taxon>Rhodobacterales</taxon>
        <taxon>Roseobacteraceae</taxon>
        <taxon>Phaeobacter</taxon>
    </lineage>
</organism>